<reference evidence="2" key="1">
    <citation type="submission" date="2021-10" db="EMBL/GenBank/DDBJ databases">
        <title>The diversity and Nitrogen Metabolism of Culturable Nitrate-Utilizing Bacteria Within the Oxygen Minimum Zone of the Changjiang (Yangtze River)Estuary.</title>
        <authorList>
            <person name="Zhang D."/>
            <person name="Zheng J."/>
            <person name="Liu S."/>
            <person name="He W."/>
        </authorList>
    </citation>
    <scope>NUCLEOTIDE SEQUENCE</scope>
    <source>
        <strain evidence="2">FXH-223</strain>
    </source>
</reference>
<accession>A0A9Q3UJI3</accession>
<feature type="region of interest" description="Disordered" evidence="1">
    <location>
        <begin position="30"/>
        <end position="129"/>
    </location>
</feature>
<dbReference type="AlphaFoldDB" id="A0A9Q3UJI3"/>
<proteinExistence type="predicted"/>
<dbReference type="Proteomes" id="UP001108027">
    <property type="component" value="Unassembled WGS sequence"/>
</dbReference>
<dbReference type="EMBL" id="JAJGNA010000005">
    <property type="protein sequence ID" value="MCC4308112.1"/>
    <property type="molecule type" value="Genomic_DNA"/>
</dbReference>
<dbReference type="RefSeq" id="WP_228233422.1">
    <property type="nucleotide sequence ID" value="NZ_JAJGNA010000005.1"/>
</dbReference>
<gene>
    <name evidence="2" type="ORF">LL252_05960</name>
</gene>
<evidence type="ECO:0000313" key="3">
    <source>
        <dbReference type="Proteomes" id="UP001108027"/>
    </source>
</evidence>
<keyword evidence="3" id="KW-1185">Reference proteome</keyword>
<feature type="compositionally biased region" description="Low complexity" evidence="1">
    <location>
        <begin position="103"/>
        <end position="116"/>
    </location>
</feature>
<comment type="caution">
    <text evidence="2">The sequence shown here is derived from an EMBL/GenBank/DDBJ whole genome shotgun (WGS) entry which is preliminary data.</text>
</comment>
<evidence type="ECO:0000256" key="1">
    <source>
        <dbReference type="SAM" id="MobiDB-lite"/>
    </source>
</evidence>
<evidence type="ECO:0000313" key="2">
    <source>
        <dbReference type="EMBL" id="MCC4308112.1"/>
    </source>
</evidence>
<protein>
    <submittedName>
        <fullName evidence="2">Uncharacterized protein</fullName>
    </submittedName>
</protein>
<sequence>MNEAQRQSYLRALGLTPWVARVPLPGAAPSEALDWEAETDHRPTPMADAVPASAVPRPPSKESAPAAVADAPSAFRTALEPSAQKEEPSAQKEEPSAQKEEPSAAAEAPSTTNPEPASRDRDTAPAKPAAAAGGALVFTLEVHLAGDTWVAFQQEDAQAPELGRHTGALAAALLAVYRATPERPRRFYCPLAGQPTAAAEAGQALRAFIEGLAGRYGGERVLLCLDETLAEALFGTARYQGFRIGERPALVVSSLEEMLADPVRHKSASWRAMRGEGFGGAGQP</sequence>
<organism evidence="2 3">
    <name type="scientific">Alloalcanivorax marinus</name>
    <dbReference type="NCBI Taxonomy" id="1177169"/>
    <lineage>
        <taxon>Bacteria</taxon>
        <taxon>Pseudomonadati</taxon>
        <taxon>Pseudomonadota</taxon>
        <taxon>Gammaproteobacteria</taxon>
        <taxon>Oceanospirillales</taxon>
        <taxon>Alcanivoracaceae</taxon>
        <taxon>Alloalcanivorax</taxon>
    </lineage>
</organism>
<name>A0A9Q3UJI3_9GAMM</name>
<feature type="compositionally biased region" description="Basic and acidic residues" evidence="1">
    <location>
        <begin position="83"/>
        <end position="102"/>
    </location>
</feature>
<feature type="compositionally biased region" description="Low complexity" evidence="1">
    <location>
        <begin position="63"/>
        <end position="74"/>
    </location>
</feature>